<dbReference type="InterPro" id="IPR001750">
    <property type="entry name" value="ND/Mrp_TM"/>
</dbReference>
<dbReference type="NCBIfam" id="TIGR01974">
    <property type="entry name" value="NDH_I_L"/>
    <property type="match status" value="1"/>
</dbReference>
<dbReference type="PRINTS" id="PR01434">
    <property type="entry name" value="NADHDHGNASE5"/>
</dbReference>
<feature type="transmembrane region" description="Helical" evidence="6">
    <location>
        <begin position="282"/>
        <end position="303"/>
    </location>
</feature>
<evidence type="ECO:0000256" key="1">
    <source>
        <dbReference type="ARBA" id="ARBA00004127"/>
    </source>
</evidence>
<dbReference type="GO" id="GO:0016020">
    <property type="term" value="C:membrane"/>
    <property type="evidence" value="ECO:0007669"/>
    <property type="project" value="UniProtKB-SubCell"/>
</dbReference>
<keyword evidence="4 6" id="KW-0472">Membrane</keyword>
<comment type="subcellular location">
    <subcellularLocation>
        <location evidence="1">Endomembrane system</location>
        <topology evidence="1">Multi-pass membrane protein</topology>
    </subcellularLocation>
    <subcellularLocation>
        <location evidence="5">Membrane</location>
        <topology evidence="5">Multi-pass membrane protein</topology>
    </subcellularLocation>
</comment>
<name>A0A1H7KG41_9PROT</name>
<dbReference type="GO" id="GO:0003954">
    <property type="term" value="F:NADH dehydrogenase activity"/>
    <property type="evidence" value="ECO:0007669"/>
    <property type="project" value="TreeGrafter"/>
</dbReference>
<feature type="transmembrane region" description="Helical" evidence="6">
    <location>
        <begin position="334"/>
        <end position="356"/>
    </location>
</feature>
<feature type="transmembrane region" description="Helical" evidence="6">
    <location>
        <begin position="639"/>
        <end position="656"/>
    </location>
</feature>
<dbReference type="NCBIfam" id="NF005141">
    <property type="entry name" value="PRK06590.1"/>
    <property type="match status" value="1"/>
</dbReference>
<dbReference type="Pfam" id="PF00662">
    <property type="entry name" value="Proton_antipo_N"/>
    <property type="match status" value="1"/>
</dbReference>
<feature type="domain" description="NADH:quinone oxidoreductase/Mrp antiporter transmembrane" evidence="7">
    <location>
        <begin position="136"/>
        <end position="429"/>
    </location>
</feature>
<feature type="transmembrane region" description="Helical" evidence="6">
    <location>
        <begin position="173"/>
        <end position="197"/>
    </location>
</feature>
<dbReference type="InterPro" id="IPR003945">
    <property type="entry name" value="NU5C-like"/>
</dbReference>
<dbReference type="InterPro" id="IPR001516">
    <property type="entry name" value="Proton_antipo_N"/>
</dbReference>
<evidence type="ECO:0000256" key="3">
    <source>
        <dbReference type="ARBA" id="ARBA00022989"/>
    </source>
</evidence>
<keyword evidence="3 6" id="KW-1133">Transmembrane helix</keyword>
<evidence type="ECO:0000256" key="6">
    <source>
        <dbReference type="SAM" id="Phobius"/>
    </source>
</evidence>
<dbReference type="EMBL" id="FOBH01000003">
    <property type="protein sequence ID" value="SEK84935.1"/>
    <property type="molecule type" value="Genomic_DNA"/>
</dbReference>
<dbReference type="Pfam" id="PF00361">
    <property type="entry name" value="Proton_antipo_M"/>
    <property type="match status" value="1"/>
</dbReference>
<proteinExistence type="predicted"/>
<evidence type="ECO:0000256" key="2">
    <source>
        <dbReference type="ARBA" id="ARBA00022692"/>
    </source>
</evidence>
<reference evidence="9 10" key="1">
    <citation type="submission" date="2016-10" db="EMBL/GenBank/DDBJ databases">
        <authorList>
            <person name="de Groot N.N."/>
        </authorList>
    </citation>
    <scope>NUCLEOTIDE SEQUENCE [LARGE SCALE GENOMIC DNA]</scope>
    <source>
        <strain evidence="9 10">Nv1</strain>
    </source>
</reference>
<dbReference type="RefSeq" id="WP_090828049.1">
    <property type="nucleotide sequence ID" value="NZ_FOBH01000003.1"/>
</dbReference>
<dbReference type="PANTHER" id="PTHR42829">
    <property type="entry name" value="NADH-UBIQUINONE OXIDOREDUCTASE CHAIN 5"/>
    <property type="match status" value="1"/>
</dbReference>
<dbReference type="OrthoDB" id="9811798at2"/>
<feature type="transmembrane region" description="Helical" evidence="6">
    <location>
        <begin position="141"/>
        <end position="161"/>
    </location>
</feature>
<feature type="transmembrane region" description="Helical" evidence="6">
    <location>
        <begin position="116"/>
        <end position="135"/>
    </location>
</feature>
<feature type="transmembrane region" description="Helical" evidence="6">
    <location>
        <begin position="420"/>
        <end position="446"/>
    </location>
</feature>
<dbReference type="PRINTS" id="PR01435">
    <property type="entry name" value="NPOXDRDTASE5"/>
</dbReference>
<dbReference type="Gene3D" id="1.20.5.2700">
    <property type="match status" value="1"/>
</dbReference>
<evidence type="ECO:0000313" key="9">
    <source>
        <dbReference type="EMBL" id="SEK84935.1"/>
    </source>
</evidence>
<evidence type="ECO:0000256" key="4">
    <source>
        <dbReference type="ARBA" id="ARBA00023136"/>
    </source>
</evidence>
<feature type="transmembrane region" description="Helical" evidence="6">
    <location>
        <begin position="377"/>
        <end position="400"/>
    </location>
</feature>
<evidence type="ECO:0000313" key="10">
    <source>
        <dbReference type="Proteomes" id="UP000198620"/>
    </source>
</evidence>
<keyword evidence="10" id="KW-1185">Reference proteome</keyword>
<dbReference type="STRING" id="1233.SAMN05216387_103192"/>
<sequence length="657" mass="71967">MLPLLWLIPTLPLAGFLMLALGGSHLSRRSVAVIGTGSVALSALIAILIAIDFIAARPPGLAFQQEAWVWIATADFSPKIGFYLDALSLVMVLVVTVVSFLIHLYSTEFMINDEGYARFFAYMNLFVGSMCILVLADNLLFLYLGWEGVGLCSYLLIGFWYRDPDNGRAARKAFIVTRIGDTAMALGLSLLFTHLGTLDIQPLMQRVTQQWPEGSELAILAAALLLAGAVGKSAQLPLQTWLPDAMAGPTPVSALIHAATMVTAGVYLIARTHALFSLAPPVQLAVAVIGALTLLLAGFSALAQKDIKRVLAYSTISQIGYMFLALGVGAWSAAIFHLMTHAFFKALLFLSAGVVIRSLHEEHNIFRMGGLRKKLPVAFWTFLIGSASLAALPLVTAGFYSKDLILWQVWSSAQGNSWLWVAGWAGAILTGFYIFRVVFLVFFGEARTAVPLETKRPGLRITIPLVVLATLSLTGGWIETPPFLGNLTLFSDFVQHALPPAQVIHDGKNDQTILELLAIAASLGSIALAYLLFLRYPYFIHSLMLIPVLARIRKFWGSGWGFDWLYDNLIIRPYLWLAYADRHDVIDNIYSMAISCTLRWLQKIDRHDVIDNIYSGLAELCLFLYRALSATQSGQVRRYAAAIAAGSIGIIFMGVFA</sequence>
<dbReference type="InterPro" id="IPR018393">
    <property type="entry name" value="NADHpl_OxRdtase_5_subgr"/>
</dbReference>
<feature type="transmembrane region" description="Helical" evidence="6">
    <location>
        <begin position="513"/>
        <end position="534"/>
    </location>
</feature>
<organism evidence="9 10">
    <name type="scientific">Nitrosovibrio tenuis</name>
    <dbReference type="NCBI Taxonomy" id="1233"/>
    <lineage>
        <taxon>Bacteria</taxon>
        <taxon>Pseudomonadati</taxon>
        <taxon>Pseudomonadota</taxon>
        <taxon>Betaproteobacteria</taxon>
        <taxon>Nitrosomonadales</taxon>
        <taxon>Nitrosomonadaceae</taxon>
        <taxon>Nitrosovibrio</taxon>
    </lineage>
</organism>
<feature type="transmembrane region" description="Helical" evidence="6">
    <location>
        <begin position="80"/>
        <end position="104"/>
    </location>
</feature>
<protein>
    <submittedName>
        <fullName evidence="9">NADH dehydrogenase subunit L</fullName>
    </submittedName>
</protein>
<feature type="transmembrane region" description="Helical" evidence="6">
    <location>
        <begin position="458"/>
        <end position="478"/>
    </location>
</feature>
<keyword evidence="2 5" id="KW-0812">Transmembrane</keyword>
<feature type="transmembrane region" description="Helical" evidence="6">
    <location>
        <begin position="6"/>
        <end position="24"/>
    </location>
</feature>
<evidence type="ECO:0000256" key="5">
    <source>
        <dbReference type="RuleBase" id="RU000320"/>
    </source>
</evidence>
<evidence type="ECO:0000259" key="8">
    <source>
        <dbReference type="Pfam" id="PF00662"/>
    </source>
</evidence>
<dbReference type="GO" id="GO:0008137">
    <property type="term" value="F:NADH dehydrogenase (ubiquinone) activity"/>
    <property type="evidence" value="ECO:0007669"/>
    <property type="project" value="InterPro"/>
</dbReference>
<dbReference type="GO" id="GO:0042773">
    <property type="term" value="P:ATP synthesis coupled electron transport"/>
    <property type="evidence" value="ECO:0007669"/>
    <property type="project" value="InterPro"/>
</dbReference>
<feature type="domain" description="NADH-Ubiquinone oxidoreductase (complex I) chain 5 N-terminal" evidence="8">
    <location>
        <begin position="70"/>
        <end position="120"/>
    </location>
</feature>
<evidence type="ECO:0000259" key="7">
    <source>
        <dbReference type="Pfam" id="PF00361"/>
    </source>
</evidence>
<dbReference type="GO" id="GO:0015990">
    <property type="term" value="P:electron transport coupled proton transport"/>
    <property type="evidence" value="ECO:0007669"/>
    <property type="project" value="TreeGrafter"/>
</dbReference>
<dbReference type="GO" id="GO:0012505">
    <property type="term" value="C:endomembrane system"/>
    <property type="evidence" value="ECO:0007669"/>
    <property type="project" value="UniProtKB-SubCell"/>
</dbReference>
<dbReference type="PANTHER" id="PTHR42829:SF2">
    <property type="entry name" value="NADH-UBIQUINONE OXIDOREDUCTASE CHAIN 5"/>
    <property type="match status" value="1"/>
</dbReference>
<feature type="transmembrane region" description="Helical" evidence="6">
    <location>
        <begin position="31"/>
        <end position="55"/>
    </location>
</feature>
<accession>A0A1H7KG41</accession>
<gene>
    <name evidence="9" type="ORF">SAMN05216387_103192</name>
</gene>
<dbReference type="AlphaFoldDB" id="A0A1H7KG41"/>
<feature type="transmembrane region" description="Helical" evidence="6">
    <location>
        <begin position="310"/>
        <end position="328"/>
    </location>
</feature>
<dbReference type="Proteomes" id="UP000198620">
    <property type="component" value="Unassembled WGS sequence"/>
</dbReference>